<comment type="subcellular location">
    <subcellularLocation>
        <location evidence="1">Membrane</location>
        <topology evidence="1">Peripheral membrane protein</topology>
    </subcellularLocation>
</comment>
<evidence type="ECO:0000313" key="10">
    <source>
        <dbReference type="Proteomes" id="UP001642260"/>
    </source>
</evidence>
<dbReference type="GO" id="GO:0015031">
    <property type="term" value="P:protein transport"/>
    <property type="evidence" value="ECO:0007669"/>
    <property type="project" value="UniProtKB-KW"/>
</dbReference>
<accession>A0ABC8JWV9</accession>
<feature type="compositionally biased region" description="Low complexity" evidence="6">
    <location>
        <begin position="341"/>
        <end position="364"/>
    </location>
</feature>
<feature type="compositionally biased region" description="Low complexity" evidence="6">
    <location>
        <begin position="730"/>
        <end position="750"/>
    </location>
</feature>
<dbReference type="InterPro" id="IPR008942">
    <property type="entry name" value="ENTH_VHS"/>
</dbReference>
<dbReference type="CDD" id="cd14231">
    <property type="entry name" value="GAT_GGA-like_plant"/>
    <property type="match status" value="1"/>
</dbReference>
<feature type="compositionally biased region" description="Pro residues" evidence="6">
    <location>
        <begin position="444"/>
        <end position="456"/>
    </location>
</feature>
<dbReference type="InterPro" id="IPR004152">
    <property type="entry name" value="GAT_dom"/>
</dbReference>
<dbReference type="FunFam" id="1.25.40.90:FF:000028">
    <property type="entry name" value="TOM1-like protein 2"/>
    <property type="match status" value="1"/>
</dbReference>
<evidence type="ECO:0000256" key="4">
    <source>
        <dbReference type="ARBA" id="ARBA00022927"/>
    </source>
</evidence>
<protein>
    <submittedName>
        <fullName evidence="9">Uncharacterized protein</fullName>
    </submittedName>
</protein>
<organism evidence="9 10">
    <name type="scientific">Eruca vesicaria subsp. sativa</name>
    <name type="common">Garden rocket</name>
    <name type="synonym">Eruca sativa</name>
    <dbReference type="NCBI Taxonomy" id="29727"/>
    <lineage>
        <taxon>Eukaryota</taxon>
        <taxon>Viridiplantae</taxon>
        <taxon>Streptophyta</taxon>
        <taxon>Embryophyta</taxon>
        <taxon>Tracheophyta</taxon>
        <taxon>Spermatophyta</taxon>
        <taxon>Magnoliopsida</taxon>
        <taxon>eudicotyledons</taxon>
        <taxon>Gunneridae</taxon>
        <taxon>Pentapetalae</taxon>
        <taxon>rosids</taxon>
        <taxon>malvids</taxon>
        <taxon>Brassicales</taxon>
        <taxon>Brassicaceae</taxon>
        <taxon>Brassiceae</taxon>
        <taxon>Eruca</taxon>
    </lineage>
</organism>
<dbReference type="SUPFAM" id="SSF89009">
    <property type="entry name" value="GAT-like domain"/>
    <property type="match status" value="1"/>
</dbReference>
<dbReference type="EMBL" id="CAKOAT010126377">
    <property type="protein sequence ID" value="CAH8334803.1"/>
    <property type="molecule type" value="Genomic_DNA"/>
</dbReference>
<keyword evidence="4" id="KW-0653">Protein transport</keyword>
<gene>
    <name evidence="9" type="ORF">ERUC_LOCUS13393</name>
</gene>
<dbReference type="Gene3D" id="1.25.40.90">
    <property type="match status" value="1"/>
</dbReference>
<dbReference type="InterPro" id="IPR038425">
    <property type="entry name" value="GAT_sf"/>
</dbReference>
<feature type="compositionally biased region" description="Acidic residues" evidence="6">
    <location>
        <begin position="377"/>
        <end position="386"/>
    </location>
</feature>
<dbReference type="PANTHER" id="PTHR45898">
    <property type="entry name" value="TOM1-LIKE PROTEIN"/>
    <property type="match status" value="1"/>
</dbReference>
<dbReference type="PROSITE" id="PS50909">
    <property type="entry name" value="GAT"/>
    <property type="match status" value="1"/>
</dbReference>
<comment type="caution">
    <text evidence="9">The sequence shown here is derived from an EMBL/GenBank/DDBJ whole genome shotgun (WGS) entry which is preliminary data.</text>
</comment>
<dbReference type="InterPro" id="IPR044836">
    <property type="entry name" value="TOL_plant"/>
</dbReference>
<keyword evidence="3" id="KW-0813">Transport</keyword>
<evidence type="ECO:0000259" key="7">
    <source>
        <dbReference type="PROSITE" id="PS50179"/>
    </source>
</evidence>
<feature type="compositionally biased region" description="Polar residues" evidence="6">
    <location>
        <begin position="683"/>
        <end position="692"/>
    </location>
</feature>
<dbReference type="Proteomes" id="UP001642260">
    <property type="component" value="Unassembled WGS sequence"/>
</dbReference>
<sequence length="750" mass="81654">MASSSASATVAVDKATSDLLLGPDWTTNMEICDSVNSLHWQAKDVVKALKKRLQHKSPRVQQLALTLLEALVKNCGDYLHHQVAEKNILGEMVKIVKKKADMQVRDKILVMLDSWQQAFGGPEGKYPHYYYAYDELRRSGVEFPRRSPDASPVITPPVSHPAVRLPQGGYGSPQAGYGVPYTGYGPPQASYGPPQAGYGPPHAGYGPPHAGYGPPQAGYGIPQVGYGMPSGSSRRLDEAMASEIEGLSLSSIEAMRDVMDLLGDMLSAVDTSDREAVKDEVIVDLVERCRSNQKKLMQMLTSTVDDELLGRGLDLNDSLQILLARHDAIASGSPLPVLAIKPADSSPKSSEAKDSSSIAGSSSPVPATVSTGKNPVDEEDEEEDEFAQLARRHTKPPASVTTDPASSESPNDLALALPDPPPPVNTSREQDMIDLLSLTLTSTPSPPSSQPAPPPTVSDQNSHIYPQAVPQFESYVAPWAQPQQPQQQHSQTHQSYSQPQPHQTQHGYSQQQQQQQPHTQQGYYQQQQQQPQAQQGYSQPQQPQAQQGYSQPQQPQTQQGYSQPQQQQPQTQQGYSQPQQPQTQQGYSQPQLQQPQTQQGYSQPQQIQTQQGYSQPQQQAQFRMQPQARPQSPFEYPPPPWASTSANAYYTPRANATASYTETSAGRTLQQSNSFPARIGDPQATSAASNPGVSGGQKPFVPSYRLFEDLDVFGSGEGKHNNKSTNSNNASQGMSGSQAQQSMLGGRKMI</sequence>
<feature type="compositionally biased region" description="Low complexity" evidence="6">
    <location>
        <begin position="481"/>
        <end position="631"/>
    </location>
</feature>
<evidence type="ECO:0000256" key="3">
    <source>
        <dbReference type="ARBA" id="ARBA00022448"/>
    </source>
</evidence>
<name>A0ABC8JWV9_ERUVS</name>
<dbReference type="Pfam" id="PF03127">
    <property type="entry name" value="GAT"/>
    <property type="match status" value="1"/>
</dbReference>
<proteinExistence type="inferred from homology"/>
<dbReference type="Gene3D" id="1.20.58.160">
    <property type="match status" value="1"/>
</dbReference>
<feature type="compositionally biased region" description="Polar residues" evidence="6">
    <location>
        <begin position="642"/>
        <end position="675"/>
    </location>
</feature>
<keyword evidence="10" id="KW-1185">Reference proteome</keyword>
<dbReference type="GO" id="GO:0005737">
    <property type="term" value="C:cytoplasm"/>
    <property type="evidence" value="ECO:0007669"/>
    <property type="project" value="UniProtKB-ARBA"/>
</dbReference>
<evidence type="ECO:0000256" key="2">
    <source>
        <dbReference type="ARBA" id="ARBA00007708"/>
    </source>
</evidence>
<dbReference type="GO" id="GO:0016020">
    <property type="term" value="C:membrane"/>
    <property type="evidence" value="ECO:0007669"/>
    <property type="project" value="UniProtKB-SubCell"/>
</dbReference>
<evidence type="ECO:0000256" key="6">
    <source>
        <dbReference type="SAM" id="MobiDB-lite"/>
    </source>
</evidence>
<dbReference type="SMART" id="SM00288">
    <property type="entry name" value="VHS"/>
    <property type="match status" value="1"/>
</dbReference>
<dbReference type="PROSITE" id="PS50179">
    <property type="entry name" value="VHS"/>
    <property type="match status" value="1"/>
</dbReference>
<evidence type="ECO:0000256" key="1">
    <source>
        <dbReference type="ARBA" id="ARBA00004170"/>
    </source>
</evidence>
<dbReference type="AlphaFoldDB" id="A0ABC8JWV9"/>
<evidence type="ECO:0000313" key="9">
    <source>
        <dbReference type="EMBL" id="CAH8334803.1"/>
    </source>
</evidence>
<dbReference type="PANTHER" id="PTHR45898:SF2">
    <property type="entry name" value="TOM1-LIKE PROTEIN 6"/>
    <property type="match status" value="1"/>
</dbReference>
<evidence type="ECO:0000256" key="5">
    <source>
        <dbReference type="ARBA" id="ARBA00023136"/>
    </source>
</evidence>
<keyword evidence="5" id="KW-0472">Membrane</keyword>
<dbReference type="CDD" id="cd03561">
    <property type="entry name" value="VHS"/>
    <property type="match status" value="1"/>
</dbReference>
<feature type="domain" description="VHS" evidence="7">
    <location>
        <begin position="15"/>
        <end position="144"/>
    </location>
</feature>
<reference evidence="9 10" key="1">
    <citation type="submission" date="2022-03" db="EMBL/GenBank/DDBJ databases">
        <authorList>
            <person name="Macdonald S."/>
            <person name="Ahmed S."/>
            <person name="Newling K."/>
        </authorList>
    </citation>
    <scope>NUCLEOTIDE SEQUENCE [LARGE SCALE GENOMIC DNA]</scope>
</reference>
<feature type="compositionally biased region" description="Polar residues" evidence="6">
    <location>
        <begin position="399"/>
        <end position="410"/>
    </location>
</feature>
<dbReference type="Pfam" id="PF00790">
    <property type="entry name" value="VHS"/>
    <property type="match status" value="1"/>
</dbReference>
<comment type="similarity">
    <text evidence="2">Belongs to the TOM1 family.</text>
</comment>
<feature type="region of interest" description="Disordered" evidence="6">
    <location>
        <begin position="341"/>
        <end position="701"/>
    </location>
</feature>
<dbReference type="InterPro" id="IPR002014">
    <property type="entry name" value="VHS_dom"/>
</dbReference>
<dbReference type="SUPFAM" id="SSF48464">
    <property type="entry name" value="ENTH/VHS domain"/>
    <property type="match status" value="1"/>
</dbReference>
<feature type="domain" description="GAT" evidence="8">
    <location>
        <begin position="243"/>
        <end position="331"/>
    </location>
</feature>
<feature type="region of interest" description="Disordered" evidence="6">
    <location>
        <begin position="713"/>
        <end position="750"/>
    </location>
</feature>
<evidence type="ECO:0000259" key="8">
    <source>
        <dbReference type="PROSITE" id="PS50909"/>
    </source>
</evidence>